<organism evidence="3 4">
    <name type="scientific">Aspergillus indologenus CBS 114.80</name>
    <dbReference type="NCBI Taxonomy" id="1450541"/>
    <lineage>
        <taxon>Eukaryota</taxon>
        <taxon>Fungi</taxon>
        <taxon>Dikarya</taxon>
        <taxon>Ascomycota</taxon>
        <taxon>Pezizomycotina</taxon>
        <taxon>Eurotiomycetes</taxon>
        <taxon>Eurotiomycetidae</taxon>
        <taxon>Eurotiales</taxon>
        <taxon>Aspergillaceae</taxon>
        <taxon>Aspergillus</taxon>
        <taxon>Aspergillus subgen. Circumdati</taxon>
    </lineage>
</organism>
<reference evidence="3 4" key="1">
    <citation type="submission" date="2018-02" db="EMBL/GenBank/DDBJ databases">
        <title>The genomes of Aspergillus section Nigri reveals drivers in fungal speciation.</title>
        <authorList>
            <consortium name="DOE Joint Genome Institute"/>
            <person name="Vesth T.C."/>
            <person name="Nybo J."/>
            <person name="Theobald S."/>
            <person name="Brandl J."/>
            <person name="Frisvad J.C."/>
            <person name="Nielsen K.F."/>
            <person name="Lyhne E.K."/>
            <person name="Kogle M.E."/>
            <person name="Kuo A."/>
            <person name="Riley R."/>
            <person name="Clum A."/>
            <person name="Nolan M."/>
            <person name="Lipzen A."/>
            <person name="Salamov A."/>
            <person name="Henrissat B."/>
            <person name="Wiebenga A."/>
            <person name="De vries R.P."/>
            <person name="Grigoriev I.V."/>
            <person name="Mortensen U.H."/>
            <person name="Andersen M.R."/>
            <person name="Baker S.E."/>
        </authorList>
    </citation>
    <scope>NUCLEOTIDE SEQUENCE [LARGE SCALE GENOMIC DNA]</scope>
    <source>
        <strain evidence="3 4">CBS 114.80</strain>
    </source>
</reference>
<dbReference type="InterPro" id="IPR027417">
    <property type="entry name" value="P-loop_NTPase"/>
</dbReference>
<dbReference type="InterPro" id="IPR003593">
    <property type="entry name" value="AAA+_ATPase"/>
</dbReference>
<evidence type="ECO:0000313" key="3">
    <source>
        <dbReference type="EMBL" id="PYI28579.1"/>
    </source>
</evidence>
<dbReference type="PANTHER" id="PTHR46411:SF3">
    <property type="entry name" value="AAA+ ATPASE DOMAIN-CONTAINING PROTEIN"/>
    <property type="match status" value="1"/>
</dbReference>
<dbReference type="InterPro" id="IPR003959">
    <property type="entry name" value="ATPase_AAA_core"/>
</dbReference>
<dbReference type="GO" id="GO:0016887">
    <property type="term" value="F:ATP hydrolysis activity"/>
    <property type="evidence" value="ECO:0007669"/>
    <property type="project" value="InterPro"/>
</dbReference>
<sequence length="600" mass="68333">MATTDLPATSSPMAHRDDEQPSLPELTETPADEPNDVWNLYRAEQDGVWTTEKPKDLSLTVEPSDSDSSGWYAMAVRWTKEKGERLQVHSITLRNEAVKKALTPVFAEYPGITMTLEHVDFSFPFVPFVRRWDQFRQARESEQDPAIRPYLDVLHRTLTREVGDILARRADCLKNGVITHDLLWTLFTPLTILFSTQEGWPRAYQCVDSWTHGPDGPLDIKAGYVDYNGEEYYMRYQSFSICPFQGTMAIEKLSVFPLEYHADSESMRKQLVTRGQNWEMYKGCHYRQFKGPGRIVIDAVGYHKHSGMSFHSGNEERIADAALSDEHRLLATPILKGYALRKKTWRPFLIDYVEDIVWNNRAFESLVLPRGQQDLKRLILAVAKAQSLDLFDDVVRGKGQGVNILLSGPPGVGKTLTAESIAEVMKAPLYILSAGDLGTSAEKVESTLEEVLEIVPRWGAVLLIDEADVFLEARTTSDLARNELVSIFLRKLEYYEGLLFLTSNRAENIDPAFDSRIHISLQYPDLDSVSRRQIWVQFLDQNMGFTEAHFDSLAEIKLNGRQIKNILKTAHLLARDQERELRYEDLETVISLRSLSRGGV</sequence>
<dbReference type="SMART" id="SM00382">
    <property type="entry name" value="AAA"/>
    <property type="match status" value="1"/>
</dbReference>
<name>A0A2V5HVU1_9EURO</name>
<evidence type="ECO:0000259" key="2">
    <source>
        <dbReference type="SMART" id="SM00382"/>
    </source>
</evidence>
<accession>A0A2V5HVU1</accession>
<dbReference type="GO" id="GO:0005524">
    <property type="term" value="F:ATP binding"/>
    <property type="evidence" value="ECO:0007669"/>
    <property type="project" value="InterPro"/>
</dbReference>
<dbReference type="SUPFAM" id="SSF52540">
    <property type="entry name" value="P-loop containing nucleoside triphosphate hydrolases"/>
    <property type="match status" value="1"/>
</dbReference>
<keyword evidence="4" id="KW-1185">Reference proteome</keyword>
<dbReference type="Pfam" id="PF00004">
    <property type="entry name" value="AAA"/>
    <property type="match status" value="1"/>
</dbReference>
<dbReference type="EMBL" id="KZ825545">
    <property type="protein sequence ID" value="PYI28579.1"/>
    <property type="molecule type" value="Genomic_DNA"/>
</dbReference>
<dbReference type="Proteomes" id="UP000248817">
    <property type="component" value="Unassembled WGS sequence"/>
</dbReference>
<dbReference type="Pfam" id="PF22942">
    <property type="entry name" value="DUF7025"/>
    <property type="match status" value="1"/>
</dbReference>
<proteinExistence type="predicted"/>
<evidence type="ECO:0000313" key="4">
    <source>
        <dbReference type="Proteomes" id="UP000248817"/>
    </source>
</evidence>
<feature type="region of interest" description="Disordered" evidence="1">
    <location>
        <begin position="1"/>
        <end position="37"/>
    </location>
</feature>
<dbReference type="PANTHER" id="PTHR46411">
    <property type="entry name" value="FAMILY ATPASE, PUTATIVE-RELATED"/>
    <property type="match status" value="1"/>
</dbReference>
<gene>
    <name evidence="3" type="ORF">BP00DRAFT_488687</name>
</gene>
<dbReference type="CDD" id="cd19481">
    <property type="entry name" value="RecA-like_protease"/>
    <property type="match status" value="1"/>
</dbReference>
<dbReference type="InterPro" id="IPR054289">
    <property type="entry name" value="DUF7025"/>
</dbReference>
<dbReference type="AlphaFoldDB" id="A0A2V5HVU1"/>
<feature type="domain" description="AAA+ ATPase" evidence="2">
    <location>
        <begin position="400"/>
        <end position="524"/>
    </location>
</feature>
<evidence type="ECO:0000256" key="1">
    <source>
        <dbReference type="SAM" id="MobiDB-lite"/>
    </source>
</evidence>
<dbReference type="Gene3D" id="3.40.50.300">
    <property type="entry name" value="P-loop containing nucleotide triphosphate hydrolases"/>
    <property type="match status" value="1"/>
</dbReference>
<feature type="compositionally biased region" description="Polar residues" evidence="1">
    <location>
        <begin position="1"/>
        <end position="12"/>
    </location>
</feature>
<protein>
    <submittedName>
        <fullName evidence="3">AAA family ATPase</fullName>
    </submittedName>
</protein>